<evidence type="ECO:0000313" key="2">
    <source>
        <dbReference type="Proteomes" id="UP000515511"/>
    </source>
</evidence>
<evidence type="ECO:0000313" key="1">
    <source>
        <dbReference type="EMBL" id="QNE37937.1"/>
    </source>
</evidence>
<protein>
    <submittedName>
        <fullName evidence="1">Uncharacterized protein</fullName>
    </submittedName>
</protein>
<accession>A0A7G6YHH2</accession>
<gene>
    <name evidence="1" type="ORF">F1C12_21890</name>
</gene>
<dbReference type="AlphaFoldDB" id="A0A7G6YHH2"/>
<keyword evidence="1" id="KW-0614">Plasmid</keyword>
<dbReference type="KEGG" id="lse:F1C12_21890"/>
<dbReference type="RefSeq" id="WP_185279124.1">
    <property type="nucleotide sequence ID" value="NZ_CP043642.1"/>
</dbReference>
<proteinExistence type="predicted"/>
<name>A0A7G6YHH2_9MICO</name>
<sequence length="96" mass="10633">MALIAFPPGADDVPLIHAALGRPPAARWINPDHITSLIPVTIQGENDVELVVDHKLQGLPEGRWHLGRYRGVDEARAAWDQLIQHIAAHSHDPRHP</sequence>
<reference evidence="2" key="1">
    <citation type="submission" date="2019-09" db="EMBL/GenBank/DDBJ databases">
        <title>Antimicrobial potential of Antarctic Bacteria.</title>
        <authorList>
            <person name="Benaud N."/>
            <person name="Edwards R.J."/>
            <person name="Ferrari B.C."/>
        </authorList>
    </citation>
    <scope>NUCLEOTIDE SEQUENCE [LARGE SCALE GENOMIC DNA]</scope>
    <source>
        <strain evidence="2">INR9</strain>
        <plasmid evidence="2">unnamed1</plasmid>
    </source>
</reference>
<dbReference type="EMBL" id="CP043642">
    <property type="protein sequence ID" value="QNE37937.1"/>
    <property type="molecule type" value="Genomic_DNA"/>
</dbReference>
<organism evidence="1 2">
    <name type="scientific">Leifsonia shinshuensis</name>
    <dbReference type="NCBI Taxonomy" id="150026"/>
    <lineage>
        <taxon>Bacteria</taxon>
        <taxon>Bacillati</taxon>
        <taxon>Actinomycetota</taxon>
        <taxon>Actinomycetes</taxon>
        <taxon>Micrococcales</taxon>
        <taxon>Microbacteriaceae</taxon>
        <taxon>Leifsonia</taxon>
    </lineage>
</organism>
<dbReference type="Proteomes" id="UP000515511">
    <property type="component" value="Plasmid unnamed1"/>
</dbReference>
<geneLocation type="plasmid" evidence="1 2">
    <name>unnamed1</name>
</geneLocation>